<dbReference type="Proteomes" id="UP000708208">
    <property type="component" value="Unassembled WGS sequence"/>
</dbReference>
<evidence type="ECO:0000256" key="1">
    <source>
        <dbReference type="SAM" id="Phobius"/>
    </source>
</evidence>
<evidence type="ECO:0000313" key="2">
    <source>
        <dbReference type="EMBL" id="CAG7726223.1"/>
    </source>
</evidence>
<sequence>MSCSSRLSSGCFVIFVNVDDPETFSMSSVEIFEKKYLLAYFIFCITKPEPTMTEQLVEFAKSARKILRPVYLIASDPSLQGYVQEGASNSKLRKFYDSNDNSLGEKGFSIFEDRPVNMEGEPLVGLVCGICVPEETPDGEPMTKDHIITTIYKLAKILNATLELQAVLAELSGDHFQDGVWDEWVNPLLDGSGTISTLLRPSPGFSSVTYFSSFKVFFHIGFLTALPKKATFKNLIRLAQPFTISVWLYTLTSFFAVFIAFVCVLHFESNISRQKRERWAWEDYSSQNWGKCFQMILHQEMVCMGPTTFFEFFGPLFLMDVHRKSLSLTSKQTMFPSLVYTGISRLQPNLVGTINFVFESLTSGGFDYRSAVMMRIDKEIEGQKFARSHMTKLKLYAGKSDDFNSNEQ</sequence>
<dbReference type="AlphaFoldDB" id="A0A8J2JYE3"/>
<accession>A0A8J2JYE3</accession>
<protein>
    <submittedName>
        <fullName evidence="2">Uncharacterized protein</fullName>
    </submittedName>
</protein>
<name>A0A8J2JYE3_9HEXA</name>
<reference evidence="2" key="1">
    <citation type="submission" date="2021-06" db="EMBL/GenBank/DDBJ databases">
        <authorList>
            <person name="Hodson N. C."/>
            <person name="Mongue J. A."/>
            <person name="Jaron S. K."/>
        </authorList>
    </citation>
    <scope>NUCLEOTIDE SEQUENCE</scope>
</reference>
<evidence type="ECO:0000313" key="3">
    <source>
        <dbReference type="Proteomes" id="UP000708208"/>
    </source>
</evidence>
<comment type="caution">
    <text evidence="2">The sequence shown here is derived from an EMBL/GenBank/DDBJ whole genome shotgun (WGS) entry which is preliminary data.</text>
</comment>
<feature type="transmembrane region" description="Helical" evidence="1">
    <location>
        <begin position="246"/>
        <end position="267"/>
    </location>
</feature>
<keyword evidence="1" id="KW-0472">Membrane</keyword>
<organism evidence="2 3">
    <name type="scientific">Allacma fusca</name>
    <dbReference type="NCBI Taxonomy" id="39272"/>
    <lineage>
        <taxon>Eukaryota</taxon>
        <taxon>Metazoa</taxon>
        <taxon>Ecdysozoa</taxon>
        <taxon>Arthropoda</taxon>
        <taxon>Hexapoda</taxon>
        <taxon>Collembola</taxon>
        <taxon>Symphypleona</taxon>
        <taxon>Sminthuridae</taxon>
        <taxon>Allacma</taxon>
    </lineage>
</organism>
<keyword evidence="1" id="KW-1133">Transmembrane helix</keyword>
<gene>
    <name evidence="2" type="ORF">AFUS01_LOCUS15143</name>
</gene>
<keyword evidence="1" id="KW-0812">Transmembrane</keyword>
<feature type="non-terminal residue" evidence="2">
    <location>
        <position position="1"/>
    </location>
</feature>
<dbReference type="EMBL" id="CAJVCH010132332">
    <property type="protein sequence ID" value="CAG7726223.1"/>
    <property type="molecule type" value="Genomic_DNA"/>
</dbReference>
<keyword evidence="3" id="KW-1185">Reference proteome</keyword>
<proteinExistence type="predicted"/>